<feature type="transmembrane region" description="Helical" evidence="2">
    <location>
        <begin position="495"/>
        <end position="512"/>
    </location>
</feature>
<feature type="region of interest" description="Disordered" evidence="1">
    <location>
        <begin position="162"/>
        <end position="195"/>
    </location>
</feature>
<name>A0A8D8HP64_CULPI</name>
<feature type="region of interest" description="Disordered" evidence="1">
    <location>
        <begin position="782"/>
        <end position="816"/>
    </location>
</feature>
<dbReference type="GO" id="GO:0005783">
    <property type="term" value="C:endoplasmic reticulum"/>
    <property type="evidence" value="ECO:0007669"/>
    <property type="project" value="TreeGrafter"/>
</dbReference>
<feature type="region of interest" description="Disordered" evidence="1">
    <location>
        <begin position="594"/>
        <end position="616"/>
    </location>
</feature>
<organism evidence="3">
    <name type="scientific">Culex pipiens</name>
    <name type="common">House mosquito</name>
    <dbReference type="NCBI Taxonomy" id="7175"/>
    <lineage>
        <taxon>Eukaryota</taxon>
        <taxon>Metazoa</taxon>
        <taxon>Ecdysozoa</taxon>
        <taxon>Arthropoda</taxon>
        <taxon>Hexapoda</taxon>
        <taxon>Insecta</taxon>
        <taxon>Pterygota</taxon>
        <taxon>Neoptera</taxon>
        <taxon>Endopterygota</taxon>
        <taxon>Diptera</taxon>
        <taxon>Nematocera</taxon>
        <taxon>Culicoidea</taxon>
        <taxon>Culicidae</taxon>
        <taxon>Culicinae</taxon>
        <taxon>Culicini</taxon>
        <taxon>Culex</taxon>
        <taxon>Culex</taxon>
    </lineage>
</organism>
<dbReference type="Pfam" id="PF09746">
    <property type="entry name" value="Membralin"/>
    <property type="match status" value="2"/>
</dbReference>
<feature type="region of interest" description="Disordered" evidence="1">
    <location>
        <begin position="208"/>
        <end position="228"/>
    </location>
</feature>
<feature type="compositionally biased region" description="Pro residues" evidence="1">
    <location>
        <begin position="7"/>
        <end position="17"/>
    </location>
</feature>
<proteinExistence type="predicted"/>
<feature type="compositionally biased region" description="Polar residues" evidence="1">
    <location>
        <begin position="183"/>
        <end position="195"/>
    </location>
</feature>
<keyword evidence="2" id="KW-1133">Transmembrane helix</keyword>
<keyword evidence="2" id="KW-0472">Membrane</keyword>
<evidence type="ECO:0000256" key="1">
    <source>
        <dbReference type="SAM" id="MobiDB-lite"/>
    </source>
</evidence>
<sequence length="966" mass="106429">MAEPGVASPPPNPPQEPAPGLGGGGPGPGPAPPEANNAANNPNPPPPPRMRNNAQNPLINVRDRLFHALFFKTAIAYAQMVPKPVRRAIELIMLLKALAAFFILVYIHVHFSQTPTTCLEHVKNDWPRDGIVRVEIIRHNPNAPSPVTSSLAADTKALDPDLLDDGNGNMLRNTHKNGMISIDPSTTLPHEQQDQNQNPELTLQSYANSSPWAASQQPQQSQTSEVYQPSALVETAGPQIESTQFVGAATARKVEPDKVVVVEEEEETMTEEQRLQKDYGESVVIYTNETILKNLEKMKDDPVQADGLRTDVPEMEKLKNAVWTEEQYIVEYSLEYGFLRLSADTRQRLNIPVHVVRLDPHEDKCFGDSFSRFILKEFLGYDDILMASVKVLAEQEDNKGYLRNVITGEHYRFVSMWWMSRSSYFAPFFIMLLFTLTISMLLRYSHHQIFVFIVDLLQMLEFNIPVRFPAAPLLTVILALVGMEAIMSEFFNDTTTAFYIILVVWFADQYDAVCCHTSVTKRHWLRFFFLYHFSFYAYHYRFNGQYSSLSLFTSWLFIQHSMIYFFHHYELPVIIQQAQLQQIILQTRDGQIPPQNQAGAARPPQQRAQPAAGAANGQPGVAAAAAAPLHRAATVFDGIINAMRFQRFQRNNDNNNNNRNILISLPRYYGWMTVNGNANDGGGGAVPNGFGENAAGVNATIRNIAHSLVQSLRTNVAAGMELLGNMNININYNHNTFAQRLWFGFGGLQNNNNQRPAVGIRIIRHVQPGGVGGVGVGVVTARNQEPGGASGASPAGGPRPRPLSGESIAASSAVDPRTNYQRNYEANNFIFPEAVLTQHQQQHHHHQHDGSPQGTSSTVDVVGEVVQVPDKLYNIEDNLSSVVGGAGDASPRSRSSSRSSGTDRRNSSNPSAGEITVASCRLPASIAAEQTVTSRSSSGVADSVNPEATAAANGDSNNTSNSELQS</sequence>
<feature type="region of interest" description="Disordered" evidence="1">
    <location>
        <begin position="1"/>
        <end position="54"/>
    </location>
</feature>
<dbReference type="PANTHER" id="PTHR21650">
    <property type="entry name" value="MEMBRALIN/KINETOCHORE PROTEIN NUF2"/>
    <property type="match status" value="1"/>
</dbReference>
<dbReference type="EMBL" id="HBUE01217444">
    <property type="protein sequence ID" value="CAG6537782.1"/>
    <property type="molecule type" value="Transcribed_RNA"/>
</dbReference>
<feature type="transmembrane region" description="Helical" evidence="2">
    <location>
        <begin position="88"/>
        <end position="109"/>
    </location>
</feature>
<feature type="transmembrane region" description="Helical" evidence="2">
    <location>
        <begin position="424"/>
        <end position="444"/>
    </location>
</feature>
<dbReference type="GO" id="GO:1904294">
    <property type="term" value="P:positive regulation of ERAD pathway"/>
    <property type="evidence" value="ECO:0007669"/>
    <property type="project" value="TreeGrafter"/>
</dbReference>
<feature type="region of interest" description="Disordered" evidence="1">
    <location>
        <begin position="837"/>
        <end position="857"/>
    </location>
</feature>
<evidence type="ECO:0000256" key="2">
    <source>
        <dbReference type="SAM" id="Phobius"/>
    </source>
</evidence>
<dbReference type="EMBL" id="HBUE01217451">
    <property type="protein sequence ID" value="CAG6537787.1"/>
    <property type="molecule type" value="Transcribed_RNA"/>
</dbReference>
<feature type="transmembrane region" description="Helical" evidence="2">
    <location>
        <begin position="464"/>
        <end position="483"/>
    </location>
</feature>
<dbReference type="InterPro" id="IPR019144">
    <property type="entry name" value="Membralin"/>
</dbReference>
<feature type="compositionally biased region" description="Polar residues" evidence="1">
    <location>
        <begin position="928"/>
        <end position="940"/>
    </location>
</feature>
<evidence type="ECO:0000313" key="3">
    <source>
        <dbReference type="EMBL" id="CAG6537782.1"/>
    </source>
</evidence>
<feature type="compositionally biased region" description="Low complexity" evidence="1">
    <location>
        <begin position="209"/>
        <end position="224"/>
    </location>
</feature>
<dbReference type="PANTHER" id="PTHR21650:SF4">
    <property type="entry name" value="MEMBRALIN"/>
    <property type="match status" value="1"/>
</dbReference>
<feature type="region of interest" description="Disordered" evidence="1">
    <location>
        <begin position="879"/>
        <end position="916"/>
    </location>
</feature>
<feature type="compositionally biased region" description="Polar residues" evidence="1">
    <location>
        <begin position="954"/>
        <end position="966"/>
    </location>
</feature>
<feature type="compositionally biased region" description="Low complexity" evidence="1">
    <location>
        <begin position="890"/>
        <end position="900"/>
    </location>
</feature>
<accession>A0A8D8HP64</accession>
<keyword evidence="2" id="KW-0812">Transmembrane</keyword>
<feature type="region of interest" description="Disordered" evidence="1">
    <location>
        <begin position="928"/>
        <end position="966"/>
    </location>
</feature>
<dbReference type="EMBL" id="HBUE01324003">
    <property type="protein sequence ID" value="CAG6589793.1"/>
    <property type="molecule type" value="Transcribed_RNA"/>
</dbReference>
<protein>
    <submittedName>
        <fullName evidence="3">Membralin</fullName>
    </submittedName>
</protein>
<reference evidence="3" key="1">
    <citation type="submission" date="2021-05" db="EMBL/GenBank/DDBJ databases">
        <authorList>
            <person name="Alioto T."/>
            <person name="Alioto T."/>
            <person name="Gomez Garrido J."/>
        </authorList>
    </citation>
    <scope>NUCLEOTIDE SEQUENCE</scope>
</reference>
<dbReference type="GO" id="GO:0034976">
    <property type="term" value="P:response to endoplasmic reticulum stress"/>
    <property type="evidence" value="ECO:0007669"/>
    <property type="project" value="TreeGrafter"/>
</dbReference>
<dbReference type="AlphaFoldDB" id="A0A8D8HP64"/>
<dbReference type="EMBL" id="HBUE01324010">
    <property type="protein sequence ID" value="CAG6589798.1"/>
    <property type="molecule type" value="Transcribed_RNA"/>
</dbReference>